<evidence type="ECO:0000259" key="4">
    <source>
        <dbReference type="PROSITE" id="PS50043"/>
    </source>
</evidence>
<dbReference type="GO" id="GO:0006355">
    <property type="term" value="P:regulation of DNA-templated transcription"/>
    <property type="evidence" value="ECO:0007669"/>
    <property type="project" value="InterPro"/>
</dbReference>
<dbReference type="InterPro" id="IPR059106">
    <property type="entry name" value="WHD_MalT"/>
</dbReference>
<dbReference type="PRINTS" id="PR00038">
    <property type="entry name" value="HTHLUXR"/>
</dbReference>
<dbReference type="Gene3D" id="1.25.40.10">
    <property type="entry name" value="Tetratricopeptide repeat domain"/>
    <property type="match status" value="1"/>
</dbReference>
<dbReference type="InterPro" id="IPR000792">
    <property type="entry name" value="Tscrpt_reg_LuxR_C"/>
</dbReference>
<feature type="domain" description="HTH luxR-type" evidence="4">
    <location>
        <begin position="844"/>
        <end position="909"/>
    </location>
</feature>
<dbReference type="InterPro" id="IPR027417">
    <property type="entry name" value="P-loop_NTPase"/>
</dbReference>
<gene>
    <name evidence="5" type="ORF">CBM2589_U10081</name>
</gene>
<dbReference type="InterPro" id="IPR011990">
    <property type="entry name" value="TPR-like_helical_dom_sf"/>
</dbReference>
<evidence type="ECO:0000256" key="2">
    <source>
        <dbReference type="ARBA" id="ARBA00023125"/>
    </source>
</evidence>
<accession>A0A375CQ75</accession>
<organism evidence="5 6">
    <name type="scientific">Cupriavidus taiwanensis</name>
    <dbReference type="NCBI Taxonomy" id="164546"/>
    <lineage>
        <taxon>Bacteria</taxon>
        <taxon>Pseudomonadati</taxon>
        <taxon>Pseudomonadota</taxon>
        <taxon>Betaproteobacteria</taxon>
        <taxon>Burkholderiales</taxon>
        <taxon>Burkholderiaceae</taxon>
        <taxon>Cupriavidus</taxon>
    </lineage>
</organism>
<dbReference type="Gene3D" id="1.10.10.10">
    <property type="entry name" value="Winged helix-like DNA-binding domain superfamily/Winged helix DNA-binding domain"/>
    <property type="match status" value="1"/>
</dbReference>
<dbReference type="Proteomes" id="UP000256297">
    <property type="component" value="Unassembled WGS sequence"/>
</dbReference>
<dbReference type="InterPro" id="IPR016032">
    <property type="entry name" value="Sig_transdc_resp-reg_C-effctor"/>
</dbReference>
<dbReference type="AlphaFoldDB" id="A0A375CQ75"/>
<comment type="caution">
    <text evidence="5">The sequence shown here is derived from an EMBL/GenBank/DDBJ whole genome shotgun (WGS) entry which is preliminary data.</text>
</comment>
<keyword evidence="2" id="KW-0238">DNA-binding</keyword>
<dbReference type="Pfam" id="PF00196">
    <property type="entry name" value="GerE"/>
    <property type="match status" value="1"/>
</dbReference>
<evidence type="ECO:0000313" key="6">
    <source>
        <dbReference type="Proteomes" id="UP000256297"/>
    </source>
</evidence>
<dbReference type="PANTHER" id="PTHR44688:SF16">
    <property type="entry name" value="DNA-BINDING TRANSCRIPTIONAL ACTIVATOR DEVR_DOSR"/>
    <property type="match status" value="1"/>
</dbReference>
<proteinExistence type="predicted"/>
<dbReference type="CDD" id="cd06170">
    <property type="entry name" value="LuxR_C_like"/>
    <property type="match status" value="1"/>
</dbReference>
<keyword evidence="3" id="KW-0804">Transcription</keyword>
<evidence type="ECO:0000256" key="1">
    <source>
        <dbReference type="ARBA" id="ARBA00023015"/>
    </source>
</evidence>
<dbReference type="InterPro" id="IPR036388">
    <property type="entry name" value="WH-like_DNA-bd_sf"/>
</dbReference>
<dbReference type="SUPFAM" id="SSF52540">
    <property type="entry name" value="P-loop containing nucleoside triphosphate hydrolases"/>
    <property type="match status" value="1"/>
</dbReference>
<reference evidence="6" key="1">
    <citation type="submission" date="2018-01" db="EMBL/GenBank/DDBJ databases">
        <authorList>
            <person name="Gaut B.S."/>
            <person name="Morton B.R."/>
            <person name="Clegg M.T."/>
            <person name="Duvall M.R."/>
        </authorList>
    </citation>
    <scope>NUCLEOTIDE SEQUENCE [LARGE SCALE GENOMIC DNA]</scope>
</reference>
<dbReference type="SUPFAM" id="SSF48452">
    <property type="entry name" value="TPR-like"/>
    <property type="match status" value="1"/>
</dbReference>
<evidence type="ECO:0000313" key="5">
    <source>
        <dbReference type="EMBL" id="SOY77565.1"/>
    </source>
</evidence>
<dbReference type="SUPFAM" id="SSF46894">
    <property type="entry name" value="C-terminal effector domain of the bipartite response regulators"/>
    <property type="match status" value="1"/>
</dbReference>
<dbReference type="SMART" id="SM00421">
    <property type="entry name" value="HTH_LUXR"/>
    <property type="match status" value="1"/>
</dbReference>
<name>A0A375CQ75_9BURK</name>
<evidence type="ECO:0000256" key="3">
    <source>
        <dbReference type="ARBA" id="ARBA00023163"/>
    </source>
</evidence>
<dbReference type="EMBL" id="OFSP01000078">
    <property type="protein sequence ID" value="SOY77565.1"/>
    <property type="molecule type" value="Genomic_DNA"/>
</dbReference>
<protein>
    <recommendedName>
        <fullName evidence="4">HTH luxR-type domain-containing protein</fullName>
    </recommendedName>
</protein>
<sequence>MLPVVATRLRPPMRPGAAVPRDVLPEALSHLRSRRLLLVRAPAGYGKSLLMAQLYDALRGSGEAVGWTSLAEIGSSLHEVAMHCAAAASQVVPDLEQAMQTLFEAQRNVSPETVSAMLCNELEKVDGDFYLFVDDFHVLAATAAERLYECLLRDAPERMHFAVASRTEPSFSVARLRARGGLGEVDSATLRFSMHEAELFFKSSNSTPPSTELLELACEKTEGWPAGLQLLSLSVGSGHDWDKRVHGLSGSNRDVGAFLADDVFSAQSEDVQRFLLETSILRQFNSTLCNELGQRNDSRLIIQQLQRQGLFILSLDEEDHWYRFHHLFSQFLRKRLEEVNPSQPPVLHHRAAQWFRANRMLEDAMFHAFASQDWKYAASVLDDACDALFYQGQLLSLMAWVNQIPESVLHEYPRVQLIRTWNLTLEWRFEEAESVLGSVLKRFRELVDSDSITPEAAARLHRAYQHRKMMLALFSDDMRTVERMCVELLVDFPDDDPYLRGSVELCLLYALRELYRLEAVDRLDMAARGYFERAGSQFVLVWHESILGPALFERGDLAEAARGYRAAVAIAHGIAGHSSPLGAMPAVLLAELLMERGEYEEARLLWDQYLPLCDELGLVDHLIAAYVGRARLASLFREDETAESLLQRASRFASGKSFERLYWHVVAERIRRAIQNNDITGALRIAEEAKLPRDPAALHPSDQTTTKTETMAVAWIRLALARGFIKEAEALAKRWLAFASRRSCTRTEIRMTILFAAARLASADPRGATRALMDALAQAAASGIVLPFVEEGDAVKHTVATIYDLPEAGSDVAFTSALQQAYAARTDCSSKQSSQSMELATGAPATIEGRLSQREIDILEFVSQGLQNKEIADRLGLVEGSVKWYMQQIYAKLGVRRRLKAYQTAKALGLLR</sequence>
<dbReference type="PANTHER" id="PTHR44688">
    <property type="entry name" value="DNA-BINDING TRANSCRIPTIONAL ACTIVATOR DEVR_DOSR"/>
    <property type="match status" value="1"/>
</dbReference>
<dbReference type="Pfam" id="PF25873">
    <property type="entry name" value="WHD_MalT"/>
    <property type="match status" value="1"/>
</dbReference>
<dbReference type="InterPro" id="IPR041617">
    <property type="entry name" value="TPR_MalT"/>
</dbReference>
<keyword evidence="1" id="KW-0805">Transcription regulation</keyword>
<dbReference type="Pfam" id="PF17874">
    <property type="entry name" value="TPR_MalT"/>
    <property type="match status" value="1"/>
</dbReference>
<dbReference type="GO" id="GO:0003677">
    <property type="term" value="F:DNA binding"/>
    <property type="evidence" value="ECO:0007669"/>
    <property type="project" value="UniProtKB-KW"/>
</dbReference>
<dbReference type="PROSITE" id="PS50043">
    <property type="entry name" value="HTH_LUXR_2"/>
    <property type="match status" value="1"/>
</dbReference>